<evidence type="ECO:0000313" key="2">
    <source>
        <dbReference type="Proteomes" id="UP000190868"/>
    </source>
</evidence>
<accession>A0A1S6U602</accession>
<organism evidence="1 2">
    <name type="scientific">Campylobacter pinnipediorum subsp. caledonicus</name>
    <dbReference type="NCBI Taxonomy" id="1874362"/>
    <lineage>
        <taxon>Bacteria</taxon>
        <taxon>Pseudomonadati</taxon>
        <taxon>Campylobacterota</taxon>
        <taxon>Epsilonproteobacteria</taxon>
        <taxon>Campylobacterales</taxon>
        <taxon>Campylobacteraceae</taxon>
        <taxon>Campylobacter</taxon>
    </lineage>
</organism>
<dbReference type="EMBL" id="CP017258">
    <property type="protein sequence ID" value="AQW87176.1"/>
    <property type="molecule type" value="Genomic_DNA"/>
</dbReference>
<gene>
    <name evidence="1" type="ORF">CPIN18021_0329</name>
</gene>
<proteinExistence type="predicted"/>
<evidence type="ECO:0000313" key="1">
    <source>
        <dbReference type="EMBL" id="AQW87176.1"/>
    </source>
</evidence>
<name>A0A1S6U602_9BACT</name>
<protein>
    <submittedName>
        <fullName evidence="1">Uncharacterized protein</fullName>
    </submittedName>
</protein>
<sequence>MTDNELLLELTKLAIQNKALYIENTKNNGQDGNFSSPVTLHEGVKVVEDIANIFNTLKEKIITNK</sequence>
<dbReference type="Proteomes" id="UP000190868">
    <property type="component" value="Chromosome"/>
</dbReference>
<dbReference type="AlphaFoldDB" id="A0A1S6U602"/>
<keyword evidence="2" id="KW-1185">Reference proteome</keyword>
<reference evidence="2" key="1">
    <citation type="submission" date="2016-09" db="EMBL/GenBank/DDBJ databases">
        <title>Comparative genomics of the Campylobacter concisus group.</title>
        <authorList>
            <person name="Miller W.G."/>
            <person name="Yee E."/>
            <person name="Chapman M.H."/>
            <person name="Huynh S."/>
            <person name="Bono J.L."/>
            <person name="On S.L.W."/>
            <person name="StLeger J."/>
            <person name="Foster G."/>
            <person name="Parker C.T."/>
        </authorList>
    </citation>
    <scope>NUCLEOTIDE SEQUENCE [LARGE SCALE GENOMIC DNA]</scope>
    <source>
        <strain evidence="2">RM18021</strain>
    </source>
</reference>